<organism evidence="3 4">
    <name type="scientific">Paraburkholderia kirstenboschensis</name>
    <dbReference type="NCBI Taxonomy" id="1245436"/>
    <lineage>
        <taxon>Bacteria</taxon>
        <taxon>Pseudomonadati</taxon>
        <taxon>Pseudomonadota</taxon>
        <taxon>Betaproteobacteria</taxon>
        <taxon>Burkholderiales</taxon>
        <taxon>Burkholderiaceae</taxon>
        <taxon>Paraburkholderia</taxon>
    </lineage>
</organism>
<dbReference type="PANTHER" id="PTHR35569">
    <property type="entry name" value="CYANAMIDE HYDRATASE DDI2-RELATED"/>
    <property type="match status" value="1"/>
</dbReference>
<feature type="compositionally biased region" description="Polar residues" evidence="1">
    <location>
        <begin position="90"/>
        <end position="99"/>
    </location>
</feature>
<gene>
    <name evidence="3" type="ORF">RW095_08045</name>
</gene>
<dbReference type="SUPFAM" id="SSF109604">
    <property type="entry name" value="HD-domain/PDEase-like"/>
    <property type="match status" value="1"/>
</dbReference>
<evidence type="ECO:0000313" key="3">
    <source>
        <dbReference type="EMBL" id="WOD13869.1"/>
    </source>
</evidence>
<protein>
    <submittedName>
        <fullName evidence="3">HD domain-containing protein</fullName>
    </submittedName>
</protein>
<dbReference type="Proteomes" id="UP001302652">
    <property type="component" value="Chromosome 3"/>
</dbReference>
<evidence type="ECO:0000313" key="4">
    <source>
        <dbReference type="Proteomes" id="UP001302652"/>
    </source>
</evidence>
<accession>A0ABZ0EBL3</accession>
<evidence type="ECO:0000259" key="2">
    <source>
        <dbReference type="Pfam" id="PF01966"/>
    </source>
</evidence>
<dbReference type="CDD" id="cd00077">
    <property type="entry name" value="HDc"/>
    <property type="match status" value="1"/>
</dbReference>
<dbReference type="InterPro" id="IPR006674">
    <property type="entry name" value="HD_domain"/>
</dbReference>
<reference evidence="3 4" key="1">
    <citation type="submission" date="2023-10" db="EMBL/GenBank/DDBJ databases">
        <title>Surface-active antibiotics is a multifunctional adaptation for post-fire microbes.</title>
        <authorList>
            <person name="Liu M.D."/>
            <person name="Du Y."/>
            <person name="Koupaei S.K."/>
            <person name="Kim N.R."/>
            <person name="Zhang W."/>
            <person name="Traxler M.F."/>
        </authorList>
    </citation>
    <scope>NUCLEOTIDE SEQUENCE [LARGE SCALE GENOMIC DNA]</scope>
    <source>
        <strain evidence="3 4">F3</strain>
    </source>
</reference>
<feature type="domain" description="HD" evidence="2">
    <location>
        <begin position="43"/>
        <end position="102"/>
    </location>
</feature>
<feature type="region of interest" description="Disordered" evidence="1">
    <location>
        <begin position="86"/>
        <end position="105"/>
    </location>
</feature>
<dbReference type="Pfam" id="PF01966">
    <property type="entry name" value="HD"/>
    <property type="match status" value="1"/>
</dbReference>
<sequence>MCKCARGQFRCIERTLKPQHKRQTWLARKAAALAGQAHSGPLLNHVHRTWWFAEFIGRKRQMKYDRELVYLASLLHDLGLSENHAAERSIPTTRTGSTQRHARWPRESGRVRAWSM</sequence>
<dbReference type="InterPro" id="IPR003607">
    <property type="entry name" value="HD/PDEase_dom"/>
</dbReference>
<name>A0ABZ0EBL3_9BURK</name>
<dbReference type="PANTHER" id="PTHR35569:SF1">
    <property type="entry name" value="CYANAMIDE HYDRATASE DDI2-RELATED"/>
    <property type="match status" value="1"/>
</dbReference>
<dbReference type="EMBL" id="CP136511">
    <property type="protein sequence ID" value="WOD13869.1"/>
    <property type="molecule type" value="Genomic_DNA"/>
</dbReference>
<proteinExistence type="predicted"/>
<evidence type="ECO:0000256" key="1">
    <source>
        <dbReference type="SAM" id="MobiDB-lite"/>
    </source>
</evidence>
<dbReference type="Gene3D" id="1.10.3210.10">
    <property type="entry name" value="Hypothetical protein af1432"/>
    <property type="match status" value="1"/>
</dbReference>
<keyword evidence="4" id="KW-1185">Reference proteome</keyword>